<evidence type="ECO:0000313" key="3">
    <source>
        <dbReference type="EMBL" id="MBV4358188.1"/>
    </source>
</evidence>
<dbReference type="InterPro" id="IPR039329">
    <property type="entry name" value="SIAE"/>
</dbReference>
<organism evidence="3 4">
    <name type="scientific">Pinibacter aurantiacus</name>
    <dbReference type="NCBI Taxonomy" id="2851599"/>
    <lineage>
        <taxon>Bacteria</taxon>
        <taxon>Pseudomonadati</taxon>
        <taxon>Bacteroidota</taxon>
        <taxon>Chitinophagia</taxon>
        <taxon>Chitinophagales</taxon>
        <taxon>Chitinophagaceae</taxon>
        <taxon>Pinibacter</taxon>
    </lineage>
</organism>
<dbReference type="EMBL" id="JAHSPG010000011">
    <property type="protein sequence ID" value="MBV4358188.1"/>
    <property type="molecule type" value="Genomic_DNA"/>
</dbReference>
<reference evidence="3" key="1">
    <citation type="submission" date="2021-06" db="EMBL/GenBank/DDBJ databases">
        <authorList>
            <person name="Huq M.A."/>
        </authorList>
    </citation>
    <scope>NUCLEOTIDE SEQUENCE</scope>
    <source>
        <strain evidence="3">MAH-26</strain>
    </source>
</reference>
<protein>
    <submittedName>
        <fullName evidence="3">Sialate O-acetylesterase</fullName>
    </submittedName>
</protein>
<dbReference type="RefSeq" id="WP_217791873.1">
    <property type="nucleotide sequence ID" value="NZ_JAHSPG010000011.1"/>
</dbReference>
<feature type="domain" description="Sialate O-acetylesterase" evidence="2">
    <location>
        <begin position="108"/>
        <end position="350"/>
    </location>
</feature>
<dbReference type="InterPro" id="IPR005181">
    <property type="entry name" value="SASA"/>
</dbReference>
<dbReference type="GO" id="GO:0001681">
    <property type="term" value="F:sialate O-acetylesterase activity"/>
    <property type="evidence" value="ECO:0007669"/>
    <property type="project" value="InterPro"/>
</dbReference>
<keyword evidence="4" id="KW-1185">Reference proteome</keyword>
<dbReference type="PANTHER" id="PTHR22901">
    <property type="entry name" value="SIALATE O-ACETYLESTERASE"/>
    <property type="match status" value="1"/>
</dbReference>
<comment type="caution">
    <text evidence="3">The sequence shown here is derived from an EMBL/GenBank/DDBJ whole genome shotgun (WGS) entry which is preliminary data.</text>
</comment>
<keyword evidence="1" id="KW-0378">Hydrolase</keyword>
<dbReference type="AlphaFoldDB" id="A0A9E2W523"/>
<proteinExistence type="predicted"/>
<dbReference type="GO" id="GO:0005975">
    <property type="term" value="P:carbohydrate metabolic process"/>
    <property type="evidence" value="ECO:0007669"/>
    <property type="project" value="TreeGrafter"/>
</dbReference>
<dbReference type="Pfam" id="PF03629">
    <property type="entry name" value="SASA"/>
    <property type="match status" value="1"/>
</dbReference>
<name>A0A9E2W523_9BACT</name>
<evidence type="ECO:0000313" key="4">
    <source>
        <dbReference type="Proteomes" id="UP000812270"/>
    </source>
</evidence>
<evidence type="ECO:0000256" key="1">
    <source>
        <dbReference type="ARBA" id="ARBA00022801"/>
    </source>
</evidence>
<sequence length="478" mass="53026">MKLHRQSFIFIYFFLFLSKGFSAIKLPYFFSDNMVLQQKAQPLIWGWSTANSKLTLVTSWDKKKYVVTADEKGKWKTNVATPAAGGPFEIIIKEGNNAVVIKNILIGEVWLCSGQSNMEMPMKGYKDQPILGSTDAIFNSTNDQIRLYTMPKTVQRAAQDISLNASWNASEPASVTNFSAAAYYFGRLLQEKLKVPVGLICISYGGTPMESFMDEEALKAFPEINSFPSKTDTSKKIGNANATAVYNGMLHPFLGFTFKGCIWYQGEANCTRPKQYETLFPAFVKMLRAKSNNDSLPFYYVQIAPYNYNVNKPDSAVTMNSAYLRDAQRKALAAIPNSGMVVTMDIGAENCIHPCDKETVGKRLSYLALAKTYGIKGFPSESPMLESVNFAGNVANVRLTNTPNGLTSYGKPLSFFEIAGANKVFHPARAVIVWGKLLVSSPDVSNPVAVRYAFKDFVSGDLFNTEGFPVSSFRTDDW</sequence>
<dbReference type="PANTHER" id="PTHR22901:SF0">
    <property type="entry name" value="SIALATE O-ACETYLESTERASE"/>
    <property type="match status" value="1"/>
</dbReference>
<evidence type="ECO:0000259" key="2">
    <source>
        <dbReference type="Pfam" id="PF03629"/>
    </source>
</evidence>
<accession>A0A9E2W523</accession>
<gene>
    <name evidence="3" type="ORF">KTO63_13570</name>
</gene>
<dbReference type="Proteomes" id="UP000812270">
    <property type="component" value="Unassembled WGS sequence"/>
</dbReference>